<sequence length="238" mass="27415">MTLLIGLGLFSYSLTLPYYKGQRSADDLVGKYYDIEKSDYNKKEAERRTSKVILMDLGSGLAIASATILLFLIFTKVKTFNDFKNNRTPTKTAIFISANIVWLLLLPGTYWYYVFRGVRGDYPPFGNSIGIPLMTQIPFYLLLLVPLNIFILLTTIKTNLPTKLFITPDQYSRTKIFWEIFFWFWLLINLLFLVGFVADGDHFSIPVSLFFTYILLALRAGQMSRDEQTILAEKVQHP</sequence>
<keyword evidence="3" id="KW-1185">Reference proteome</keyword>
<feature type="transmembrane region" description="Helical" evidence="1">
    <location>
        <begin position="133"/>
        <end position="156"/>
    </location>
</feature>
<protein>
    <submittedName>
        <fullName evidence="2">Uncharacterized protein</fullName>
    </submittedName>
</protein>
<proteinExistence type="predicted"/>
<name>A0A4R7D0Z4_9SPHI</name>
<dbReference type="Proteomes" id="UP000294752">
    <property type="component" value="Unassembled WGS sequence"/>
</dbReference>
<keyword evidence="1" id="KW-0472">Membrane</keyword>
<dbReference type="EMBL" id="SNZV01000004">
    <property type="protein sequence ID" value="TDS13902.1"/>
    <property type="molecule type" value="Genomic_DNA"/>
</dbReference>
<evidence type="ECO:0000313" key="3">
    <source>
        <dbReference type="Proteomes" id="UP000294752"/>
    </source>
</evidence>
<keyword evidence="1" id="KW-1133">Transmembrane helix</keyword>
<reference evidence="2 3" key="1">
    <citation type="submission" date="2019-03" db="EMBL/GenBank/DDBJ databases">
        <title>Genomic Encyclopedia of Type Strains, Phase III (KMG-III): the genomes of soil and plant-associated and newly described type strains.</title>
        <authorList>
            <person name="Whitman W."/>
        </authorList>
    </citation>
    <scope>NUCLEOTIDE SEQUENCE [LARGE SCALE GENOMIC DNA]</scope>
    <source>
        <strain evidence="2 3">CGMCC 1.12801</strain>
    </source>
</reference>
<feature type="transmembrane region" description="Helical" evidence="1">
    <location>
        <begin position="176"/>
        <end position="197"/>
    </location>
</feature>
<keyword evidence="1" id="KW-0812">Transmembrane</keyword>
<feature type="transmembrane region" description="Helical" evidence="1">
    <location>
        <begin position="94"/>
        <end position="113"/>
    </location>
</feature>
<accession>A0A4R7D0Z4</accession>
<comment type="caution">
    <text evidence="2">The sequence shown here is derived from an EMBL/GenBank/DDBJ whole genome shotgun (WGS) entry which is preliminary data.</text>
</comment>
<dbReference type="AlphaFoldDB" id="A0A4R7D0Z4"/>
<organism evidence="2 3">
    <name type="scientific">Sphingobacterium paludis</name>
    <dbReference type="NCBI Taxonomy" id="1476465"/>
    <lineage>
        <taxon>Bacteria</taxon>
        <taxon>Pseudomonadati</taxon>
        <taxon>Bacteroidota</taxon>
        <taxon>Sphingobacteriia</taxon>
        <taxon>Sphingobacteriales</taxon>
        <taxon>Sphingobacteriaceae</taxon>
        <taxon>Sphingobacterium</taxon>
    </lineage>
</organism>
<feature type="transmembrane region" description="Helical" evidence="1">
    <location>
        <begin position="52"/>
        <end position="74"/>
    </location>
</feature>
<evidence type="ECO:0000313" key="2">
    <source>
        <dbReference type="EMBL" id="TDS13902.1"/>
    </source>
</evidence>
<evidence type="ECO:0000256" key="1">
    <source>
        <dbReference type="SAM" id="Phobius"/>
    </source>
</evidence>
<gene>
    <name evidence="2" type="ORF">B0I21_104228</name>
</gene>
<feature type="transmembrane region" description="Helical" evidence="1">
    <location>
        <begin position="203"/>
        <end position="221"/>
    </location>
</feature>